<protein>
    <submittedName>
        <fullName evidence="1">Uncharacterized protein</fullName>
    </submittedName>
</protein>
<dbReference type="AlphaFoldDB" id="A0A450SKP9"/>
<gene>
    <name evidence="2" type="ORF">BECKFM1743A_GA0114220_101645</name>
    <name evidence="1" type="ORF">BECKFM1743C_GA0114222_101345</name>
</gene>
<evidence type="ECO:0000313" key="2">
    <source>
        <dbReference type="EMBL" id="VFJ56241.1"/>
    </source>
</evidence>
<dbReference type="EMBL" id="CAADFA010000134">
    <property type="protein sequence ID" value="VFJ54103.1"/>
    <property type="molecule type" value="Genomic_DNA"/>
</dbReference>
<name>A0A450SKP9_9GAMM</name>
<proteinExistence type="predicted"/>
<organism evidence="1">
    <name type="scientific">Candidatus Kentrum sp. FM</name>
    <dbReference type="NCBI Taxonomy" id="2126340"/>
    <lineage>
        <taxon>Bacteria</taxon>
        <taxon>Pseudomonadati</taxon>
        <taxon>Pseudomonadota</taxon>
        <taxon>Gammaproteobacteria</taxon>
        <taxon>Candidatus Kentrum</taxon>
    </lineage>
</organism>
<evidence type="ECO:0000313" key="1">
    <source>
        <dbReference type="EMBL" id="VFJ54103.1"/>
    </source>
</evidence>
<reference evidence="1" key="1">
    <citation type="submission" date="2019-02" db="EMBL/GenBank/DDBJ databases">
        <authorList>
            <person name="Gruber-Vodicka R. H."/>
            <person name="Seah K. B. B."/>
        </authorList>
    </citation>
    <scope>NUCLEOTIDE SEQUENCE</scope>
    <source>
        <strain evidence="2">BECK_BZ163</strain>
        <strain evidence="1">BECK_BZ165</strain>
    </source>
</reference>
<accession>A0A450SKP9</accession>
<dbReference type="EMBL" id="CAADEZ010000164">
    <property type="protein sequence ID" value="VFJ56241.1"/>
    <property type="molecule type" value="Genomic_DNA"/>
</dbReference>
<sequence>MPHVNLVISSRRNLEQNDRKIIQDLFGSGRGAGWGGGA</sequence>